<dbReference type="RefSeq" id="WP_079723114.1">
    <property type="nucleotide sequence ID" value="NZ_BMCL01000003.1"/>
</dbReference>
<protein>
    <submittedName>
        <fullName evidence="3">Uncharacterized conserved protein YegP, UPF0339 family</fullName>
    </submittedName>
</protein>
<keyword evidence="4" id="KW-1185">Reference proteome</keyword>
<dbReference type="Pfam" id="PF07411">
    <property type="entry name" value="DUF1508"/>
    <property type="match status" value="1"/>
</dbReference>
<dbReference type="InterPro" id="IPR036913">
    <property type="entry name" value="YegP-like_sf"/>
</dbReference>
<evidence type="ECO:0000313" key="4">
    <source>
        <dbReference type="Proteomes" id="UP000190341"/>
    </source>
</evidence>
<organism evidence="3 4">
    <name type="scientific">Pseudoxanthomonas indica</name>
    <dbReference type="NCBI Taxonomy" id="428993"/>
    <lineage>
        <taxon>Bacteria</taxon>
        <taxon>Pseudomonadati</taxon>
        <taxon>Pseudomonadota</taxon>
        <taxon>Gammaproteobacteria</taxon>
        <taxon>Lysobacterales</taxon>
        <taxon>Lysobacteraceae</taxon>
        <taxon>Pseudoxanthomonas</taxon>
    </lineage>
</organism>
<evidence type="ECO:0000259" key="2">
    <source>
        <dbReference type="Pfam" id="PF07411"/>
    </source>
</evidence>
<dbReference type="OrthoDB" id="9802792at2"/>
<dbReference type="STRING" id="428993.SAMN06296058_0735"/>
<proteinExistence type="inferred from homology"/>
<dbReference type="Gene3D" id="3.30.160.160">
    <property type="entry name" value="YegP-like"/>
    <property type="match status" value="1"/>
</dbReference>
<sequence>MAGELKQFVLYKDTAGEFRWTLYAANARKIADGSEGYKNHADCLAGIRLVVNAIPGIQVYDKTKDQWYNA</sequence>
<reference evidence="3 4" key="1">
    <citation type="submission" date="2017-02" db="EMBL/GenBank/DDBJ databases">
        <authorList>
            <person name="Peterson S.W."/>
        </authorList>
    </citation>
    <scope>NUCLEOTIDE SEQUENCE [LARGE SCALE GENOMIC DNA]</scope>
    <source>
        <strain evidence="3 4">P15</strain>
    </source>
</reference>
<gene>
    <name evidence="3" type="ORF">SAMN06296058_0735</name>
</gene>
<evidence type="ECO:0000256" key="1">
    <source>
        <dbReference type="ARBA" id="ARBA00007576"/>
    </source>
</evidence>
<feature type="domain" description="DUF1508" evidence="2">
    <location>
        <begin position="13"/>
        <end position="61"/>
    </location>
</feature>
<comment type="similarity">
    <text evidence="1">Belongs to the UPF0339 family. Duplicated subfamily.</text>
</comment>
<dbReference type="Proteomes" id="UP000190341">
    <property type="component" value="Unassembled WGS sequence"/>
</dbReference>
<name>A0A1T5JET5_9GAMM</name>
<dbReference type="InterPro" id="IPR010879">
    <property type="entry name" value="DUF1508"/>
</dbReference>
<dbReference type="AlphaFoldDB" id="A0A1T5JET5"/>
<dbReference type="EMBL" id="FUZV01000001">
    <property type="protein sequence ID" value="SKC49742.1"/>
    <property type="molecule type" value="Genomic_DNA"/>
</dbReference>
<accession>A0A1T5JET5</accession>
<evidence type="ECO:0000313" key="3">
    <source>
        <dbReference type="EMBL" id="SKC49742.1"/>
    </source>
</evidence>
<dbReference type="SUPFAM" id="SSF160113">
    <property type="entry name" value="YegP-like"/>
    <property type="match status" value="1"/>
</dbReference>